<dbReference type="OrthoDB" id="529273at2759"/>
<evidence type="ECO:0000256" key="11">
    <source>
        <dbReference type="SAM" id="Phobius"/>
    </source>
</evidence>
<evidence type="ECO:0000256" key="5">
    <source>
        <dbReference type="ARBA" id="ARBA00022824"/>
    </source>
</evidence>
<evidence type="ECO:0000256" key="7">
    <source>
        <dbReference type="ARBA" id="ARBA00040944"/>
    </source>
</evidence>
<keyword evidence="5" id="KW-0256">Endoplasmic reticulum</keyword>
<evidence type="ECO:0000256" key="2">
    <source>
        <dbReference type="ARBA" id="ARBA00022676"/>
    </source>
</evidence>
<dbReference type="PANTHER" id="PTHR20961">
    <property type="entry name" value="GLYCOSYLTRANSFERASE"/>
    <property type="match status" value="1"/>
</dbReference>
<dbReference type="InterPro" id="IPR049625">
    <property type="entry name" value="Glyco_transf_61_cat"/>
</dbReference>
<evidence type="ECO:0000313" key="14">
    <source>
        <dbReference type="RefSeq" id="XP_013408282.1"/>
    </source>
</evidence>
<evidence type="ECO:0000313" key="13">
    <source>
        <dbReference type="Proteomes" id="UP000085678"/>
    </source>
</evidence>
<sequence>MSTKESSLSTKIHQIFRRYKVAILQSCSPIPVLMVGLMLLFNLFVISNISHDSWSAQRKSHLPTHKTGISQHQTWKPNMQDDKDIKTNVFSAGRANKAPSFFTKINNLVLVEGLSVENQDRHIENRVNAQSIVYNNGKMARKHRIIGPNYYDYDDPDLEQGAGNRQGEIESSSKGQAWLKCKENPNICPQEFQKWYKSMTPLCGVNFIAFDRNFALCQNITLNRQKAIGQKGGESITEVLNQKEAVEFYKYKFGFYHVRNCQKTPKYVFTKYHGKGHLKDWIESVSIKKNHPNPQLTTVNQNFTIAVTRYEYVNWYHSMTDFYNAFLMMKFFRKQPDEISVLLIDAHPQGNLDEVWATLFGNSKRLSETDRLVTYREMIWNPMGYNSMMNQHVRKTIPLIDEFREFFLKRYRVSTSKKLNCDKLDILFIWRHDYVAHPRNPSGSILRKIYNEDEIISAVKSEFPAFNVQGIQMDQLKLKDQLELVAKTDILVGMHGAGLTHTLFLPKHGGLIEIFPQYSNVMGHFRSLSNWRGIHYAFWKNSDVTLEHRNHFTEIPTAVVIKQIQDMAKRIATNSC</sequence>
<accession>A0A1S3JD01</accession>
<evidence type="ECO:0000256" key="3">
    <source>
        <dbReference type="ARBA" id="ARBA00022679"/>
    </source>
</evidence>
<name>A0A1S3JD01_LINAN</name>
<dbReference type="STRING" id="7574.A0A1S3JD01"/>
<comment type="catalytic activity">
    <reaction evidence="10">
        <text>L-threonyl-[protein] + UDP-N-acetyl-alpha-D-glucosamine = 3-O-(N-acetyl-beta-D-glucosaminyl)-L-threonyl-[protein] + UDP + H(+)</text>
        <dbReference type="Rhea" id="RHEA:48908"/>
        <dbReference type="Rhea" id="RHEA-COMP:11060"/>
        <dbReference type="Rhea" id="RHEA-COMP:12252"/>
        <dbReference type="ChEBI" id="CHEBI:15378"/>
        <dbReference type="ChEBI" id="CHEBI:30013"/>
        <dbReference type="ChEBI" id="CHEBI:57705"/>
        <dbReference type="ChEBI" id="CHEBI:58223"/>
        <dbReference type="ChEBI" id="CHEBI:90840"/>
        <dbReference type="EC" id="2.4.1.255"/>
    </reaction>
</comment>
<evidence type="ECO:0000256" key="10">
    <source>
        <dbReference type="ARBA" id="ARBA00049432"/>
    </source>
</evidence>
<evidence type="ECO:0000256" key="1">
    <source>
        <dbReference type="ARBA" id="ARBA00011970"/>
    </source>
</evidence>
<dbReference type="AlphaFoldDB" id="A0A1S3JD01"/>
<keyword evidence="11" id="KW-0472">Membrane</keyword>
<keyword evidence="3" id="KW-0808">Transferase</keyword>
<organism evidence="13 14">
    <name type="scientific">Lingula anatina</name>
    <name type="common">Brachiopod</name>
    <name type="synonym">Lingula unguis</name>
    <dbReference type="NCBI Taxonomy" id="7574"/>
    <lineage>
        <taxon>Eukaryota</taxon>
        <taxon>Metazoa</taxon>
        <taxon>Spiralia</taxon>
        <taxon>Lophotrochozoa</taxon>
        <taxon>Brachiopoda</taxon>
        <taxon>Linguliformea</taxon>
        <taxon>Lingulata</taxon>
        <taxon>Lingulida</taxon>
        <taxon>Linguloidea</taxon>
        <taxon>Lingulidae</taxon>
        <taxon>Lingula</taxon>
    </lineage>
</organism>
<dbReference type="PANTHER" id="PTHR20961:SF148">
    <property type="entry name" value="EGF DOMAIN-SPECIFIC O-LINKED N-ACETYLGLUCOSAMINE TRANSFERASE"/>
    <property type="match status" value="1"/>
</dbReference>
<dbReference type="InterPro" id="IPR007657">
    <property type="entry name" value="Glycosyltransferase_61"/>
</dbReference>
<feature type="domain" description="Glycosyltransferase 61 catalytic" evidence="12">
    <location>
        <begin position="315"/>
        <end position="511"/>
    </location>
</feature>
<dbReference type="OMA" id="REMIWNP"/>
<keyword evidence="4" id="KW-0732">Signal</keyword>
<evidence type="ECO:0000259" key="12">
    <source>
        <dbReference type="Pfam" id="PF04577"/>
    </source>
</evidence>
<dbReference type="InParanoid" id="A0A1S3JD01"/>
<dbReference type="GO" id="GO:0097363">
    <property type="term" value="F:protein O-acetylglucosaminyltransferase activity"/>
    <property type="evidence" value="ECO:0007669"/>
    <property type="project" value="UniProtKB-EC"/>
</dbReference>
<evidence type="ECO:0000256" key="6">
    <source>
        <dbReference type="ARBA" id="ARBA00023180"/>
    </source>
</evidence>
<dbReference type="KEGG" id="lak:106172208"/>
<comment type="catalytic activity">
    <reaction evidence="9">
        <text>L-seryl-[protein] + UDP-N-acetyl-alpha-D-glucosamine = 3-O-(N-acetyl-beta-D-glucosaminyl)-L-seryl-[protein] + UDP + H(+)</text>
        <dbReference type="Rhea" id="RHEA:48904"/>
        <dbReference type="Rhea" id="RHEA-COMP:9863"/>
        <dbReference type="Rhea" id="RHEA-COMP:12251"/>
        <dbReference type="ChEBI" id="CHEBI:15378"/>
        <dbReference type="ChEBI" id="CHEBI:29999"/>
        <dbReference type="ChEBI" id="CHEBI:57705"/>
        <dbReference type="ChEBI" id="CHEBI:58223"/>
        <dbReference type="ChEBI" id="CHEBI:90838"/>
        <dbReference type="EC" id="2.4.1.255"/>
    </reaction>
</comment>
<gene>
    <name evidence="14" type="primary">LOC106172208</name>
</gene>
<reference evidence="14" key="1">
    <citation type="submission" date="2025-08" db="UniProtKB">
        <authorList>
            <consortium name="RefSeq"/>
        </authorList>
    </citation>
    <scope>IDENTIFICATION</scope>
    <source>
        <tissue evidence="14">Gonads</tissue>
    </source>
</reference>
<proteinExistence type="predicted"/>
<dbReference type="Pfam" id="PF04577">
    <property type="entry name" value="Glyco_transf_61"/>
    <property type="match status" value="1"/>
</dbReference>
<keyword evidence="6" id="KW-0325">Glycoprotein</keyword>
<protein>
    <recommendedName>
        <fullName evidence="7">EGF domain-specific O-linked N-acetylglucosamine transferase</fullName>
        <ecNumber evidence="1">2.4.1.255</ecNumber>
    </recommendedName>
    <alternativeName>
        <fullName evidence="8">Extracellular O-linked N-acetylglucosamine transferase</fullName>
    </alternativeName>
</protein>
<evidence type="ECO:0000256" key="8">
    <source>
        <dbReference type="ARBA" id="ARBA00042574"/>
    </source>
</evidence>
<keyword evidence="11" id="KW-0812">Transmembrane</keyword>
<dbReference type="RefSeq" id="XP_013408282.1">
    <property type="nucleotide sequence ID" value="XM_013552828.1"/>
</dbReference>
<keyword evidence="11" id="KW-1133">Transmembrane helix</keyword>
<dbReference type="GeneID" id="106172208"/>
<feature type="transmembrane region" description="Helical" evidence="11">
    <location>
        <begin position="21"/>
        <end position="45"/>
    </location>
</feature>
<keyword evidence="2" id="KW-0328">Glycosyltransferase</keyword>
<keyword evidence="13" id="KW-1185">Reference proteome</keyword>
<evidence type="ECO:0000256" key="4">
    <source>
        <dbReference type="ARBA" id="ARBA00022729"/>
    </source>
</evidence>
<evidence type="ECO:0000256" key="9">
    <source>
        <dbReference type="ARBA" id="ARBA00048317"/>
    </source>
</evidence>
<dbReference type="EC" id="2.4.1.255" evidence="1"/>
<dbReference type="Proteomes" id="UP000085678">
    <property type="component" value="Unplaced"/>
</dbReference>